<evidence type="ECO:0000313" key="2">
    <source>
        <dbReference type="EMBL" id="QJA59029.1"/>
    </source>
</evidence>
<evidence type="ECO:0000313" key="4">
    <source>
        <dbReference type="EMBL" id="QJH96631.1"/>
    </source>
</evidence>
<protein>
    <submittedName>
        <fullName evidence="1">Uncharacterized protein</fullName>
    </submittedName>
</protein>
<dbReference type="EMBL" id="MT141351">
    <property type="protein sequence ID" value="QJA59029.1"/>
    <property type="molecule type" value="Genomic_DNA"/>
</dbReference>
<name>A0A6H1ZHB5_9ZZZZ</name>
<gene>
    <name evidence="3" type="ORF">MM415A04916_0007</name>
    <name evidence="2" type="ORF">MM415B01374_0019</name>
    <name evidence="1" type="ORF">TM448A00646_0019</name>
    <name evidence="4" type="ORF">TM448B00781_0019</name>
</gene>
<evidence type="ECO:0000313" key="1">
    <source>
        <dbReference type="EMBL" id="QJA47313.1"/>
    </source>
</evidence>
<dbReference type="EMBL" id="MT141686">
    <property type="protein sequence ID" value="QJA69210.1"/>
    <property type="molecule type" value="Genomic_DNA"/>
</dbReference>
<dbReference type="EMBL" id="MT144657">
    <property type="protein sequence ID" value="QJH96631.1"/>
    <property type="molecule type" value="Genomic_DNA"/>
</dbReference>
<reference evidence="1" key="1">
    <citation type="submission" date="2020-03" db="EMBL/GenBank/DDBJ databases">
        <title>The deep terrestrial virosphere.</title>
        <authorList>
            <person name="Holmfeldt K."/>
            <person name="Nilsson E."/>
            <person name="Simone D."/>
            <person name="Lopez-Fernandez M."/>
            <person name="Wu X."/>
            <person name="de Brujin I."/>
            <person name="Lundin D."/>
            <person name="Andersson A."/>
            <person name="Bertilsson S."/>
            <person name="Dopson M."/>
        </authorList>
    </citation>
    <scope>NUCLEOTIDE SEQUENCE</scope>
    <source>
        <strain evidence="3">MM415A04916</strain>
        <strain evidence="2">MM415B01374</strain>
        <strain evidence="1">TM448A00646</strain>
        <strain evidence="4">TM448B00781</strain>
    </source>
</reference>
<sequence>MTIPTTLSPEQAEELTELLINASKQLRDAAGSRIYSPNYASTSARIADALRSLGVDPS</sequence>
<dbReference type="EMBL" id="MT144039">
    <property type="protein sequence ID" value="QJA47313.1"/>
    <property type="molecule type" value="Genomic_DNA"/>
</dbReference>
<organism evidence="1">
    <name type="scientific">viral metagenome</name>
    <dbReference type="NCBI Taxonomy" id="1070528"/>
    <lineage>
        <taxon>unclassified sequences</taxon>
        <taxon>metagenomes</taxon>
        <taxon>organismal metagenomes</taxon>
    </lineage>
</organism>
<proteinExistence type="predicted"/>
<accession>A0A6H1ZHB5</accession>
<evidence type="ECO:0000313" key="3">
    <source>
        <dbReference type="EMBL" id="QJA69210.1"/>
    </source>
</evidence>
<dbReference type="AlphaFoldDB" id="A0A6H1ZHB5"/>